<evidence type="ECO:0000313" key="2">
    <source>
        <dbReference type="EMBL" id="KAK9005667.1"/>
    </source>
</evidence>
<dbReference type="SUPFAM" id="SSF53098">
    <property type="entry name" value="Ribonuclease H-like"/>
    <property type="match status" value="1"/>
</dbReference>
<dbReference type="PANTHER" id="PTHR47723">
    <property type="entry name" value="OS05G0353850 PROTEIN"/>
    <property type="match status" value="1"/>
</dbReference>
<dbReference type="InterPro" id="IPR002156">
    <property type="entry name" value="RNaseH_domain"/>
</dbReference>
<proteinExistence type="predicted"/>
<protein>
    <recommendedName>
        <fullName evidence="1">RNase H type-1 domain-containing protein</fullName>
    </recommendedName>
</protein>
<comment type="caution">
    <text evidence="2">The sequence shown here is derived from an EMBL/GenBank/DDBJ whole genome shotgun (WGS) entry which is preliminary data.</text>
</comment>
<gene>
    <name evidence="2" type="ORF">V6N11_043092</name>
</gene>
<reference evidence="2 3" key="1">
    <citation type="journal article" date="2024" name="G3 (Bethesda)">
        <title>Genome assembly of Hibiscus sabdariffa L. provides insights into metabolisms of medicinal natural products.</title>
        <authorList>
            <person name="Kim T."/>
        </authorList>
    </citation>
    <scope>NUCLEOTIDE SEQUENCE [LARGE SCALE GENOMIC DNA]</scope>
    <source>
        <strain evidence="2">TK-2024</strain>
        <tissue evidence="2">Old leaves</tissue>
    </source>
</reference>
<organism evidence="2 3">
    <name type="scientific">Hibiscus sabdariffa</name>
    <name type="common">roselle</name>
    <dbReference type="NCBI Taxonomy" id="183260"/>
    <lineage>
        <taxon>Eukaryota</taxon>
        <taxon>Viridiplantae</taxon>
        <taxon>Streptophyta</taxon>
        <taxon>Embryophyta</taxon>
        <taxon>Tracheophyta</taxon>
        <taxon>Spermatophyta</taxon>
        <taxon>Magnoliopsida</taxon>
        <taxon>eudicotyledons</taxon>
        <taxon>Gunneridae</taxon>
        <taxon>Pentapetalae</taxon>
        <taxon>rosids</taxon>
        <taxon>malvids</taxon>
        <taxon>Malvales</taxon>
        <taxon>Malvaceae</taxon>
        <taxon>Malvoideae</taxon>
        <taxon>Hibiscus</taxon>
    </lineage>
</organism>
<name>A0ABR2QYA0_9ROSI</name>
<feature type="domain" description="RNase H type-1" evidence="1">
    <location>
        <begin position="7"/>
        <end position="95"/>
    </location>
</feature>
<accession>A0ABR2QYA0</accession>
<dbReference type="InterPro" id="IPR036397">
    <property type="entry name" value="RNaseH_sf"/>
</dbReference>
<evidence type="ECO:0000259" key="1">
    <source>
        <dbReference type="Pfam" id="PF13456"/>
    </source>
</evidence>
<dbReference type="Proteomes" id="UP001396334">
    <property type="component" value="Unassembled WGS sequence"/>
</dbReference>
<evidence type="ECO:0000313" key="3">
    <source>
        <dbReference type="Proteomes" id="UP001396334"/>
    </source>
</evidence>
<dbReference type="InterPro" id="IPR012337">
    <property type="entry name" value="RNaseH-like_sf"/>
</dbReference>
<dbReference type="Pfam" id="PF13456">
    <property type="entry name" value="RVT_3"/>
    <property type="match status" value="1"/>
</dbReference>
<dbReference type="InterPro" id="IPR053151">
    <property type="entry name" value="RNase_H-like"/>
</dbReference>
<dbReference type="EMBL" id="JBBPBN010000030">
    <property type="protein sequence ID" value="KAK9005667.1"/>
    <property type="molecule type" value="Genomic_DNA"/>
</dbReference>
<keyword evidence="3" id="KW-1185">Reference proteome</keyword>
<sequence length="99" mass="10751">MLSKSVGCCDAATAELLALKEAIYLFCDSLWARSFMMLLETDCAMCVEWFNHPNSAPTAFMSIIADCLKGCSDLSWSIHAIPRATNVSADKLAKSGILL</sequence>
<dbReference type="Gene3D" id="3.30.420.10">
    <property type="entry name" value="Ribonuclease H-like superfamily/Ribonuclease H"/>
    <property type="match status" value="1"/>
</dbReference>
<dbReference type="PANTHER" id="PTHR47723:SF22">
    <property type="entry name" value="RNASE H TYPE-1 DOMAIN-CONTAINING PROTEIN"/>
    <property type="match status" value="1"/>
</dbReference>